<keyword evidence="5 6" id="KW-0472">Membrane</keyword>
<evidence type="ECO:0000256" key="1">
    <source>
        <dbReference type="ARBA" id="ARBA00004651"/>
    </source>
</evidence>
<dbReference type="SUPFAM" id="SSF103473">
    <property type="entry name" value="MFS general substrate transporter"/>
    <property type="match status" value="1"/>
</dbReference>
<dbReference type="HOGENOM" id="CLU_001265_62_0_5"/>
<dbReference type="InterPro" id="IPR036259">
    <property type="entry name" value="MFS_trans_sf"/>
</dbReference>
<feature type="transmembrane region" description="Helical" evidence="6">
    <location>
        <begin position="42"/>
        <end position="62"/>
    </location>
</feature>
<evidence type="ECO:0000259" key="7">
    <source>
        <dbReference type="PROSITE" id="PS50850"/>
    </source>
</evidence>
<accession>A3TVW6</accession>
<proteinExistence type="predicted"/>
<reference evidence="8 9" key="1">
    <citation type="journal article" date="2010" name="J. Bacteriol.">
        <title>Genome sequences of Oceanicola granulosus HTCC2516(T) and Oceanicola batsensis HTCC2597(TDelta).</title>
        <authorList>
            <person name="Thrash J.C."/>
            <person name="Cho J.C."/>
            <person name="Vergin K.L."/>
            <person name="Giovannoni S.J."/>
        </authorList>
    </citation>
    <scope>NUCLEOTIDE SEQUENCE [LARGE SCALE GENOMIC DNA]</scope>
    <source>
        <strain evidence="9">ATCC BAA-863 / DSM 15984 / KCTC 12145 / HTCC2597</strain>
    </source>
</reference>
<keyword evidence="4 6" id="KW-1133">Transmembrane helix</keyword>
<keyword evidence="2" id="KW-1003">Cell membrane</keyword>
<dbReference type="RefSeq" id="WP_009806415.1">
    <property type="nucleotide sequence ID" value="NZ_CH724131.1"/>
</dbReference>
<dbReference type="EMBL" id="AAMO01000003">
    <property type="protein sequence ID" value="EAQ03762.1"/>
    <property type="molecule type" value="Genomic_DNA"/>
</dbReference>
<evidence type="ECO:0000256" key="3">
    <source>
        <dbReference type="ARBA" id="ARBA00022692"/>
    </source>
</evidence>
<evidence type="ECO:0000313" key="9">
    <source>
        <dbReference type="Proteomes" id="UP000004318"/>
    </source>
</evidence>
<dbReference type="GO" id="GO:0005886">
    <property type="term" value="C:plasma membrane"/>
    <property type="evidence" value="ECO:0007669"/>
    <property type="project" value="UniProtKB-SubCell"/>
</dbReference>
<evidence type="ECO:0000256" key="6">
    <source>
        <dbReference type="SAM" id="Phobius"/>
    </source>
</evidence>
<protein>
    <submittedName>
        <fullName evidence="8">Membrane protein, putative</fullName>
    </submittedName>
</protein>
<feature type="transmembrane region" description="Helical" evidence="6">
    <location>
        <begin position="293"/>
        <end position="313"/>
    </location>
</feature>
<feature type="transmembrane region" description="Helical" evidence="6">
    <location>
        <begin position="97"/>
        <end position="117"/>
    </location>
</feature>
<feature type="transmembrane region" description="Helical" evidence="6">
    <location>
        <begin position="74"/>
        <end position="91"/>
    </location>
</feature>
<evidence type="ECO:0000256" key="4">
    <source>
        <dbReference type="ARBA" id="ARBA00022989"/>
    </source>
</evidence>
<comment type="caution">
    <text evidence="8">The sequence shown here is derived from an EMBL/GenBank/DDBJ whole genome shotgun (WGS) entry which is preliminary data.</text>
</comment>
<feature type="transmembrane region" description="Helical" evidence="6">
    <location>
        <begin position="369"/>
        <end position="387"/>
    </location>
</feature>
<feature type="transmembrane region" description="Helical" evidence="6">
    <location>
        <begin position="325"/>
        <end position="349"/>
    </location>
</feature>
<evidence type="ECO:0000256" key="2">
    <source>
        <dbReference type="ARBA" id="ARBA00022475"/>
    </source>
</evidence>
<dbReference type="GO" id="GO:0022857">
    <property type="term" value="F:transmembrane transporter activity"/>
    <property type="evidence" value="ECO:0007669"/>
    <property type="project" value="InterPro"/>
</dbReference>
<gene>
    <name evidence="8" type="ORF">OB2597_10981</name>
</gene>
<dbReference type="OrthoDB" id="272777at2"/>
<feature type="transmembrane region" description="Helical" evidence="6">
    <location>
        <begin position="5"/>
        <end position="22"/>
    </location>
</feature>
<keyword evidence="3 6" id="KW-0812">Transmembrane</keyword>
<evidence type="ECO:0000313" key="8">
    <source>
        <dbReference type="EMBL" id="EAQ03762.1"/>
    </source>
</evidence>
<keyword evidence="9" id="KW-1185">Reference proteome</keyword>
<feature type="transmembrane region" description="Helical" evidence="6">
    <location>
        <begin position="162"/>
        <end position="180"/>
    </location>
</feature>
<dbReference type="PANTHER" id="PTHR43124:SF3">
    <property type="entry name" value="CHLORAMPHENICOL EFFLUX PUMP RV0191"/>
    <property type="match status" value="1"/>
</dbReference>
<feature type="transmembrane region" description="Helical" evidence="6">
    <location>
        <begin position="239"/>
        <end position="257"/>
    </location>
</feature>
<dbReference type="Gene3D" id="1.20.1250.20">
    <property type="entry name" value="MFS general substrate transporter like domains"/>
    <property type="match status" value="2"/>
</dbReference>
<dbReference type="AlphaFoldDB" id="A3TVW6"/>
<feature type="transmembrane region" description="Helical" evidence="6">
    <location>
        <begin position="201"/>
        <end position="219"/>
    </location>
</feature>
<sequence>MRFDFVLLVAGYVLSQFFRSFLPVLTNVLNRDIGADPADLSLAAGMWFLTFAAMQIPVGAALDRIGPRRTAVSLLLLGGGGGSLVFALAQAPWHITVAMGLIGVGCSPVLMASYYILARVFPAARFATLAALILAVGQSGNLAGSLPMALAVEAIGWRGSMFVMGALCVLIALGLQRWVIDPPPLEGGPTGSLLDVLRIRAVWPIYFMMLVAYAPAGGLRGLWAGPYFAEVFGSDATRIGIVTLIMGSAMILGSLVYGPADRILGTRKWVNVFGIGASLAICIVLTLVVPEHFWLAVLLFCGVGFALSNYPMIMAHGRAFFPPHLVGRGVTLINLCGIGGAGVGQVITGRIYDAAALRADLPWEAFTPIFFYYAVTLGAGLAVYLFVKDRTD</sequence>
<dbReference type="Proteomes" id="UP000004318">
    <property type="component" value="Unassembled WGS sequence"/>
</dbReference>
<organism evidence="8 9">
    <name type="scientific">Pseudooceanicola batsensis (strain ATCC BAA-863 / DSM 15984 / KCTC 12145 / HTCC2597)</name>
    <name type="common">Oceanicola batsensis</name>
    <dbReference type="NCBI Taxonomy" id="252305"/>
    <lineage>
        <taxon>Bacteria</taxon>
        <taxon>Pseudomonadati</taxon>
        <taxon>Pseudomonadota</taxon>
        <taxon>Alphaproteobacteria</taxon>
        <taxon>Rhodobacterales</taxon>
        <taxon>Paracoccaceae</taxon>
        <taxon>Pseudooceanicola</taxon>
    </lineage>
</organism>
<name>A3TVW6_PSEBH</name>
<dbReference type="PANTHER" id="PTHR43124">
    <property type="entry name" value="PURINE EFFLUX PUMP PBUE"/>
    <property type="match status" value="1"/>
</dbReference>
<dbReference type="Pfam" id="PF07690">
    <property type="entry name" value="MFS_1"/>
    <property type="match status" value="1"/>
</dbReference>
<dbReference type="InterPro" id="IPR020846">
    <property type="entry name" value="MFS_dom"/>
</dbReference>
<feature type="transmembrane region" description="Helical" evidence="6">
    <location>
        <begin position="129"/>
        <end position="150"/>
    </location>
</feature>
<feature type="transmembrane region" description="Helical" evidence="6">
    <location>
        <begin position="269"/>
        <end position="287"/>
    </location>
</feature>
<dbReference type="InterPro" id="IPR050189">
    <property type="entry name" value="MFS_Efflux_Transporters"/>
</dbReference>
<dbReference type="InterPro" id="IPR011701">
    <property type="entry name" value="MFS"/>
</dbReference>
<feature type="domain" description="Major facilitator superfamily (MFS) profile" evidence="7">
    <location>
        <begin position="4"/>
        <end position="392"/>
    </location>
</feature>
<comment type="subcellular location">
    <subcellularLocation>
        <location evidence="1">Cell membrane</location>
        <topology evidence="1">Multi-pass membrane protein</topology>
    </subcellularLocation>
</comment>
<dbReference type="STRING" id="252305.OB2597_10981"/>
<dbReference type="eggNOG" id="COG2223">
    <property type="taxonomic scope" value="Bacteria"/>
</dbReference>
<dbReference type="PROSITE" id="PS50850">
    <property type="entry name" value="MFS"/>
    <property type="match status" value="1"/>
</dbReference>
<evidence type="ECO:0000256" key="5">
    <source>
        <dbReference type="ARBA" id="ARBA00023136"/>
    </source>
</evidence>